<sequence>MSFSYISSLAVSKKLKTCPVRFLDPLLFVCWRSLKIECVFTSVLSPPERKECRNSLDRFDSEQRTWGAVLGRAEFYRRPCL</sequence>
<dbReference type="AlphaFoldDB" id="A0AAV4UXE2"/>
<accession>A0AAV4UXE2</accession>
<dbReference type="EMBL" id="BPLR01013611">
    <property type="protein sequence ID" value="GIY62339.1"/>
    <property type="molecule type" value="Genomic_DNA"/>
</dbReference>
<protein>
    <submittedName>
        <fullName evidence="1">Uncharacterized protein</fullName>
    </submittedName>
</protein>
<comment type="caution">
    <text evidence="1">The sequence shown here is derived from an EMBL/GenBank/DDBJ whole genome shotgun (WGS) entry which is preliminary data.</text>
</comment>
<gene>
    <name evidence="1" type="ORF">CEXT_594351</name>
</gene>
<proteinExistence type="predicted"/>
<evidence type="ECO:0000313" key="1">
    <source>
        <dbReference type="EMBL" id="GIY62339.1"/>
    </source>
</evidence>
<keyword evidence="2" id="KW-1185">Reference proteome</keyword>
<dbReference type="Proteomes" id="UP001054945">
    <property type="component" value="Unassembled WGS sequence"/>
</dbReference>
<reference evidence="1 2" key="1">
    <citation type="submission" date="2021-06" db="EMBL/GenBank/DDBJ databases">
        <title>Caerostris extrusa draft genome.</title>
        <authorList>
            <person name="Kono N."/>
            <person name="Arakawa K."/>
        </authorList>
    </citation>
    <scope>NUCLEOTIDE SEQUENCE [LARGE SCALE GENOMIC DNA]</scope>
</reference>
<evidence type="ECO:0000313" key="2">
    <source>
        <dbReference type="Proteomes" id="UP001054945"/>
    </source>
</evidence>
<organism evidence="1 2">
    <name type="scientific">Caerostris extrusa</name>
    <name type="common">Bark spider</name>
    <name type="synonym">Caerostris bankana</name>
    <dbReference type="NCBI Taxonomy" id="172846"/>
    <lineage>
        <taxon>Eukaryota</taxon>
        <taxon>Metazoa</taxon>
        <taxon>Ecdysozoa</taxon>
        <taxon>Arthropoda</taxon>
        <taxon>Chelicerata</taxon>
        <taxon>Arachnida</taxon>
        <taxon>Araneae</taxon>
        <taxon>Araneomorphae</taxon>
        <taxon>Entelegynae</taxon>
        <taxon>Araneoidea</taxon>
        <taxon>Araneidae</taxon>
        <taxon>Caerostris</taxon>
    </lineage>
</organism>
<name>A0AAV4UXE2_CAEEX</name>